<organism evidence="13 14">
    <name type="scientific">Dibothriocephalus latus</name>
    <name type="common">Fish tapeworm</name>
    <name type="synonym">Diphyllobothrium latum</name>
    <dbReference type="NCBI Taxonomy" id="60516"/>
    <lineage>
        <taxon>Eukaryota</taxon>
        <taxon>Metazoa</taxon>
        <taxon>Spiralia</taxon>
        <taxon>Lophotrochozoa</taxon>
        <taxon>Platyhelminthes</taxon>
        <taxon>Cestoda</taxon>
        <taxon>Eucestoda</taxon>
        <taxon>Diphyllobothriidea</taxon>
        <taxon>Diphyllobothriidae</taxon>
        <taxon>Dibothriocephalus</taxon>
    </lineage>
</organism>
<feature type="binding site" evidence="8">
    <location>
        <position position="87"/>
    </location>
    <ligand>
        <name>NAD(+)</name>
        <dbReference type="ChEBI" id="CHEBI:57540"/>
    </ligand>
</feature>
<evidence type="ECO:0000313" key="14">
    <source>
        <dbReference type="Proteomes" id="UP000281553"/>
    </source>
</evidence>
<dbReference type="PIRSF" id="PIRSF000102">
    <property type="entry name" value="Lac_mal_DH"/>
    <property type="match status" value="1"/>
</dbReference>
<gene>
    <name evidence="13" type="ORF">DILT_LOCUS9338</name>
</gene>
<dbReference type="PANTHER" id="PTHR43128">
    <property type="entry name" value="L-2-HYDROXYCARBOXYLATE DEHYDROGENASE (NAD(P)(+))"/>
    <property type="match status" value="1"/>
</dbReference>
<dbReference type="NCBIfam" id="TIGR01771">
    <property type="entry name" value="L-LDH-NAD"/>
    <property type="match status" value="1"/>
</dbReference>
<feature type="binding site" evidence="8">
    <location>
        <begin position="171"/>
        <end position="173"/>
    </location>
    <ligand>
        <name>NAD(+)</name>
        <dbReference type="ChEBI" id="CHEBI:57540"/>
    </ligand>
</feature>
<dbReference type="CDD" id="cd05293">
    <property type="entry name" value="LDH_1"/>
    <property type="match status" value="1"/>
</dbReference>
<accession>A0A3P7LPC7</accession>
<reference evidence="13 14" key="1">
    <citation type="submission" date="2018-11" db="EMBL/GenBank/DDBJ databases">
        <authorList>
            <consortium name="Pathogen Informatics"/>
        </authorList>
    </citation>
    <scope>NUCLEOTIDE SEQUENCE [LARGE SCALE GENOMIC DNA]</scope>
</reference>
<evidence type="ECO:0000259" key="11">
    <source>
        <dbReference type="Pfam" id="PF00056"/>
    </source>
</evidence>
<dbReference type="InterPro" id="IPR018177">
    <property type="entry name" value="L-lactate_DH_AS"/>
</dbReference>
<feature type="domain" description="Lactate/malate dehydrogenase C-terminal" evidence="12">
    <location>
        <begin position="212"/>
        <end position="375"/>
    </location>
</feature>
<dbReference type="Pfam" id="PF00056">
    <property type="entry name" value="Ldh_1_N"/>
    <property type="match status" value="1"/>
</dbReference>
<keyword evidence="4 9" id="KW-0560">Oxidoreductase</keyword>
<dbReference type="OrthoDB" id="5405561at2759"/>
<dbReference type="Proteomes" id="UP000281553">
    <property type="component" value="Unassembled WGS sequence"/>
</dbReference>
<dbReference type="InterPro" id="IPR001557">
    <property type="entry name" value="L-lactate/malate_DH"/>
</dbReference>
<evidence type="ECO:0000256" key="9">
    <source>
        <dbReference type="RuleBase" id="RU000496"/>
    </source>
</evidence>
<dbReference type="InterPro" id="IPR015955">
    <property type="entry name" value="Lactate_DH/Glyco_Ohase_4_C"/>
</dbReference>
<dbReference type="SUPFAM" id="SSF51735">
    <property type="entry name" value="NAD(P)-binding Rossmann-fold domains"/>
    <property type="match status" value="1"/>
</dbReference>
<keyword evidence="5 8" id="KW-0520">NAD</keyword>
<evidence type="ECO:0000256" key="5">
    <source>
        <dbReference type="ARBA" id="ARBA00023027"/>
    </source>
</evidence>
<dbReference type="PRINTS" id="PR00086">
    <property type="entry name" value="LLDHDRGNASE"/>
</dbReference>
<evidence type="ECO:0000259" key="12">
    <source>
        <dbReference type="Pfam" id="PF02866"/>
    </source>
</evidence>
<dbReference type="PROSITE" id="PS00064">
    <property type="entry name" value="L_LDH"/>
    <property type="match status" value="1"/>
</dbReference>
<evidence type="ECO:0000256" key="2">
    <source>
        <dbReference type="ARBA" id="ARBA00006054"/>
    </source>
</evidence>
<dbReference type="PANTHER" id="PTHR43128:SF16">
    <property type="entry name" value="L-LACTATE DEHYDROGENASE"/>
    <property type="match status" value="1"/>
</dbReference>
<feature type="compositionally biased region" description="Basic and acidic residues" evidence="10">
    <location>
        <begin position="23"/>
        <end position="35"/>
    </location>
</feature>
<dbReference type="UniPathway" id="UPA00554">
    <property type="reaction ID" value="UER00611"/>
</dbReference>
<dbReference type="EMBL" id="UYRU01056578">
    <property type="protein sequence ID" value="VDN13507.1"/>
    <property type="molecule type" value="Genomic_DNA"/>
</dbReference>
<dbReference type="HAMAP" id="MF_00488">
    <property type="entry name" value="Lactate_dehydrog"/>
    <property type="match status" value="1"/>
</dbReference>
<dbReference type="Gene3D" id="3.40.50.720">
    <property type="entry name" value="NAD(P)-binding Rossmann-like Domain"/>
    <property type="match status" value="1"/>
</dbReference>
<dbReference type="InterPro" id="IPR011304">
    <property type="entry name" value="L-lactate_DH"/>
</dbReference>
<dbReference type="GO" id="GO:0006089">
    <property type="term" value="P:lactate metabolic process"/>
    <property type="evidence" value="ECO:0007669"/>
    <property type="project" value="TreeGrafter"/>
</dbReference>
<evidence type="ECO:0000256" key="7">
    <source>
        <dbReference type="PIRSR" id="PIRSR000102-1"/>
    </source>
</evidence>
<comment type="catalytic activity">
    <reaction evidence="6 9">
        <text>(S)-lactate + NAD(+) = pyruvate + NADH + H(+)</text>
        <dbReference type="Rhea" id="RHEA:23444"/>
        <dbReference type="ChEBI" id="CHEBI:15361"/>
        <dbReference type="ChEBI" id="CHEBI:15378"/>
        <dbReference type="ChEBI" id="CHEBI:16651"/>
        <dbReference type="ChEBI" id="CHEBI:57540"/>
        <dbReference type="ChEBI" id="CHEBI:57945"/>
        <dbReference type="EC" id="1.1.1.27"/>
    </reaction>
</comment>
<feature type="active site" description="Proton acceptor" evidence="7">
    <location>
        <position position="242"/>
    </location>
</feature>
<protein>
    <recommendedName>
        <fullName evidence="3 9">L-lactate dehydrogenase</fullName>
        <ecNumber evidence="3 9">1.1.1.27</ecNumber>
    </recommendedName>
</protein>
<evidence type="ECO:0000256" key="1">
    <source>
        <dbReference type="ARBA" id="ARBA00004843"/>
    </source>
</evidence>
<comment type="pathway">
    <text evidence="1 9">Fermentation; pyruvate fermentation to lactate; (S)-lactate from pyruvate: step 1/1.</text>
</comment>
<evidence type="ECO:0000256" key="8">
    <source>
        <dbReference type="PIRSR" id="PIRSR000102-3"/>
    </source>
</evidence>
<name>A0A3P7LPC7_DIBLA</name>
<sequence>MVLNHNLVLAKRFYRTSSINSEKSSDEPRPYHKNGDSQGSGLFTPLTEAHVHKPKTKISVIGSGSVGTAIAVSVMTKSISDALVVIDCEEKRVAGEVLDLQQCSQFVDHCLVSGGKGYSYTNDSDVVFITAGARQREGESRLNLIQRNLNIFKCVVPEVVQHSPNCTLVVVSNPGEFYYSRFLLFFPSVDILTHAAWKFSGFPRHRVLGSGTLLDSARFRYFIGRKLGVAPASVHAYVIGEHGDSSVPVWSKISIGGQMLSDTYPKIGREEDLDKFSKIHKDVVDSAYEIIRLKGYTSWAIGLSCAALSRALLHDQNTILPVSTNVKGLFGIDYDVFLSMPCVINSDGVRSIVNLNLSAEERQKFKASAEILKAASSDLAW</sequence>
<dbReference type="InterPro" id="IPR036291">
    <property type="entry name" value="NAD(P)-bd_dom_sf"/>
</dbReference>
<dbReference type="EC" id="1.1.1.27" evidence="3 9"/>
<keyword evidence="14" id="KW-1185">Reference proteome</keyword>
<evidence type="ECO:0000256" key="4">
    <source>
        <dbReference type="ARBA" id="ARBA00023002"/>
    </source>
</evidence>
<evidence type="ECO:0000256" key="10">
    <source>
        <dbReference type="SAM" id="MobiDB-lite"/>
    </source>
</evidence>
<dbReference type="Gene3D" id="3.90.110.10">
    <property type="entry name" value="Lactate dehydrogenase/glycoside hydrolase, family 4, C-terminal"/>
    <property type="match status" value="1"/>
</dbReference>
<proteinExistence type="inferred from homology"/>
<dbReference type="AlphaFoldDB" id="A0A3P7LPC7"/>
<dbReference type="Pfam" id="PF02866">
    <property type="entry name" value="Ldh_1_C"/>
    <property type="match status" value="1"/>
</dbReference>
<feature type="domain" description="Lactate/malate dehydrogenase N-terminal" evidence="11">
    <location>
        <begin position="56"/>
        <end position="209"/>
    </location>
</feature>
<comment type="similarity">
    <text evidence="2">Belongs to the LDH/MDH superfamily. LDH family.</text>
</comment>
<feature type="region of interest" description="Disordered" evidence="10">
    <location>
        <begin position="19"/>
        <end position="44"/>
    </location>
</feature>
<evidence type="ECO:0000256" key="3">
    <source>
        <dbReference type="ARBA" id="ARBA00012967"/>
    </source>
</evidence>
<evidence type="ECO:0000256" key="6">
    <source>
        <dbReference type="ARBA" id="ARBA00049258"/>
    </source>
</evidence>
<dbReference type="GO" id="GO:0005737">
    <property type="term" value="C:cytoplasm"/>
    <property type="evidence" value="ECO:0007669"/>
    <property type="project" value="InterPro"/>
</dbReference>
<dbReference type="SUPFAM" id="SSF56327">
    <property type="entry name" value="LDH C-terminal domain-like"/>
    <property type="match status" value="1"/>
</dbReference>
<dbReference type="GO" id="GO:0004459">
    <property type="term" value="F:L-lactate dehydrogenase (NAD+) activity"/>
    <property type="evidence" value="ECO:0007669"/>
    <property type="project" value="UniProtKB-EC"/>
</dbReference>
<evidence type="ECO:0000313" key="13">
    <source>
        <dbReference type="EMBL" id="VDN13507.1"/>
    </source>
</evidence>
<dbReference type="InterPro" id="IPR001236">
    <property type="entry name" value="Lactate/malate_DH_N"/>
</dbReference>
<dbReference type="InterPro" id="IPR022383">
    <property type="entry name" value="Lactate/malate_DH_C"/>
</dbReference>
<feature type="binding site" evidence="8">
    <location>
        <begin position="62"/>
        <end position="67"/>
    </location>
    <ligand>
        <name>NAD(+)</name>
        <dbReference type="ChEBI" id="CHEBI:57540"/>
    </ligand>
</feature>
<feature type="binding site" evidence="8">
    <location>
        <position position="148"/>
    </location>
    <ligand>
        <name>NAD(+)</name>
        <dbReference type="ChEBI" id="CHEBI:57540"/>
    </ligand>
</feature>